<evidence type="ECO:0000313" key="4">
    <source>
        <dbReference type="Proteomes" id="UP000185221"/>
    </source>
</evidence>
<dbReference type="Proteomes" id="UP000185221">
    <property type="component" value="Unassembled WGS sequence"/>
</dbReference>
<dbReference type="SUPFAM" id="SSF51126">
    <property type="entry name" value="Pectin lyase-like"/>
    <property type="match status" value="1"/>
</dbReference>
<feature type="domain" description="Secretion system C-terminal sorting" evidence="2">
    <location>
        <begin position="1083"/>
        <end position="1153"/>
    </location>
</feature>
<dbReference type="Gene3D" id="2.60.40.10">
    <property type="entry name" value="Immunoglobulins"/>
    <property type="match status" value="1"/>
</dbReference>
<dbReference type="RefSeq" id="WP_074223921.1">
    <property type="nucleotide sequence ID" value="NZ_FSRC01000001.1"/>
</dbReference>
<sequence length="1163" mass="127812">MLKRISILFLFFLACISAQAAVKYASPSGNSSNSGNDQSNPWNLSYALGVGSPLVAGDSLVLMDGTYEGNFESYLNGTDSDPIIVVAQNDGMATIDAGKNRTNGTGLLIYGSYTWFVGLKVTSSSTVRSSDASNGFAEIKDELGITVLGDHIKIINCWVYDIVGGGIELWRNGFNNEVYGSIIFNNGSQGDTRGNGHGFYVQHQDENQPKILENNIVFQNASQGINLYTTNPENKGVKVIRNVSFNTGVIATVNLSVHRPPHNFTVGSRNNLSSEVVVTDNIFYRDLQGSRLMADQVRNVTLGRTYMPNENIRFSENLIYGGGNLLEILPLNNIEIGANRFFNVHGNFYAVLGDKSSFPNASWNSNFYFNLNNQDMPFNDLTFGDWKNNFGFDLESQLSTNPISDQEVLITQNKYDPSKFYVTVLKFNTNPEALVDFSEFGELKGKNYEIIDFQNPFDPTQKVEGVFGENTISFPMNWNKSMQPNGNMPYGVVHTDATFGTFLIQFKTSEELPAPVFKEEIRLSLAENGMASTKPSDYFVSGYSDAYSYDFSRELNFTCADLGMNEVQVKVKSEGVVKWEGTVKVTVLDELKPELTLKEYQGIIDLTSSNIFEIKPEHIVAGVLDNCGENLEILYSPQTIGCENFNVPVKVEVSVKDQSGNTTIGSTVVTIEKTESRKVSLNGPGTATTGSEVLLELGSEFDYQVIGWYRGEELISSSTSNVISIKESGAYSALLLPVNGCPVYSKVKEVEFYESPPTGENPYPPLKEMIELALNENGIGELSIAELFTATLPDGLSVKLNQQRFTCDNLGEQQIGVTIEDLEGNIWKEGVSVNVLDLMPPVLETKNLEVELDLSVGSLILEAGDFVSNVADNCGIQELSINQAELTCESVGKEIQVELRAVDFSGNVTEKTARVFVKGMSSKPVIISGPESICAGDIKKISLDSEAVFEVVRWRRNGTEIQGENGKSLEIEEGGVYHAVIRYEGGCLSETEKIEIKTLEKPEGEILEDGNVLIAPDGDFEYQWYRNGEVMVGETGSTLELNQMGLYSVEFTNSNGCASMLGPVEITISGLIGGVLVSQELKIYPNPVLDEVVLETTGDFEFIPDTWKVRDANGKEVNVNITLISQTSSRIILDIRSLASGVYLVAIEGEEKQLFLGRILKIK</sequence>
<dbReference type="NCBIfam" id="TIGR04183">
    <property type="entry name" value="Por_Secre_tail"/>
    <property type="match status" value="1"/>
</dbReference>
<gene>
    <name evidence="3" type="ORF">SAMN05444394_1246</name>
</gene>
<name>A0A1N6DPW6_9BACT</name>
<dbReference type="PROSITE" id="PS51257">
    <property type="entry name" value="PROKAR_LIPOPROTEIN"/>
    <property type="match status" value="1"/>
</dbReference>
<dbReference type="OrthoDB" id="966171at2"/>
<organism evidence="3 4">
    <name type="scientific">Algoriphagus halophilus</name>
    <dbReference type="NCBI Taxonomy" id="226505"/>
    <lineage>
        <taxon>Bacteria</taxon>
        <taxon>Pseudomonadati</taxon>
        <taxon>Bacteroidota</taxon>
        <taxon>Cytophagia</taxon>
        <taxon>Cytophagales</taxon>
        <taxon>Cyclobacteriaceae</taxon>
        <taxon>Algoriphagus</taxon>
    </lineage>
</organism>
<dbReference type="Pfam" id="PF18962">
    <property type="entry name" value="Por_Secre_tail"/>
    <property type="match status" value="1"/>
</dbReference>
<reference evidence="4" key="1">
    <citation type="submission" date="2016-11" db="EMBL/GenBank/DDBJ databases">
        <authorList>
            <person name="Varghese N."/>
            <person name="Submissions S."/>
        </authorList>
    </citation>
    <scope>NUCLEOTIDE SEQUENCE [LARGE SCALE GENOMIC DNA]</scope>
    <source>
        <strain evidence="4">DSM 15292</strain>
    </source>
</reference>
<keyword evidence="1" id="KW-0732">Signal</keyword>
<evidence type="ECO:0000256" key="1">
    <source>
        <dbReference type="SAM" id="SignalP"/>
    </source>
</evidence>
<proteinExistence type="predicted"/>
<dbReference type="STRING" id="226505.SAMN05444394_1246"/>
<keyword evidence="4" id="KW-1185">Reference proteome</keyword>
<protein>
    <submittedName>
        <fullName evidence="3">Por secretion system C-terminal sorting domain-containing protein</fullName>
    </submittedName>
</protein>
<dbReference type="InterPro" id="IPR012334">
    <property type="entry name" value="Pectin_lyas_fold"/>
</dbReference>
<evidence type="ECO:0000259" key="2">
    <source>
        <dbReference type="Pfam" id="PF18962"/>
    </source>
</evidence>
<dbReference type="InterPro" id="IPR011050">
    <property type="entry name" value="Pectin_lyase_fold/virulence"/>
</dbReference>
<dbReference type="AlphaFoldDB" id="A0A1N6DPW6"/>
<dbReference type="InterPro" id="IPR026444">
    <property type="entry name" value="Secre_tail"/>
</dbReference>
<dbReference type="InterPro" id="IPR013783">
    <property type="entry name" value="Ig-like_fold"/>
</dbReference>
<accession>A0A1N6DPW6</accession>
<feature type="chain" id="PRO_5009935509" evidence="1">
    <location>
        <begin position="21"/>
        <end position="1163"/>
    </location>
</feature>
<dbReference type="Gene3D" id="2.160.20.10">
    <property type="entry name" value="Single-stranded right-handed beta-helix, Pectin lyase-like"/>
    <property type="match status" value="1"/>
</dbReference>
<dbReference type="EMBL" id="FSRC01000001">
    <property type="protein sequence ID" value="SIN72848.1"/>
    <property type="molecule type" value="Genomic_DNA"/>
</dbReference>
<feature type="signal peptide" evidence="1">
    <location>
        <begin position="1"/>
        <end position="20"/>
    </location>
</feature>
<evidence type="ECO:0000313" key="3">
    <source>
        <dbReference type="EMBL" id="SIN72848.1"/>
    </source>
</evidence>